<protein>
    <submittedName>
        <fullName evidence="1">Uncharacterized protein</fullName>
    </submittedName>
</protein>
<name>A0A085NS28_9BILA</name>
<evidence type="ECO:0000313" key="1">
    <source>
        <dbReference type="EMBL" id="KFD72274.1"/>
    </source>
</evidence>
<proteinExistence type="predicted"/>
<feature type="non-terminal residue" evidence="1">
    <location>
        <position position="62"/>
    </location>
</feature>
<dbReference type="AlphaFoldDB" id="A0A085NS28"/>
<dbReference type="Proteomes" id="UP000030758">
    <property type="component" value="Unassembled WGS sequence"/>
</dbReference>
<gene>
    <name evidence="1" type="ORF">M514_15547</name>
</gene>
<organism evidence="1">
    <name type="scientific">Trichuris suis</name>
    <name type="common">pig whipworm</name>
    <dbReference type="NCBI Taxonomy" id="68888"/>
    <lineage>
        <taxon>Eukaryota</taxon>
        <taxon>Metazoa</taxon>
        <taxon>Ecdysozoa</taxon>
        <taxon>Nematoda</taxon>
        <taxon>Enoplea</taxon>
        <taxon>Dorylaimia</taxon>
        <taxon>Trichinellida</taxon>
        <taxon>Trichuridae</taxon>
        <taxon>Trichuris</taxon>
    </lineage>
</organism>
<sequence length="62" mass="7203">MQSFRVFEFFSTLESSVFMPALPTHEWTGSDLKCLMVKGADRMIVIRATMLKYQTLLSLVLW</sequence>
<accession>A0A085NS28</accession>
<reference evidence="1" key="1">
    <citation type="journal article" date="2014" name="Nat. Genet.">
        <title>Genome and transcriptome of the porcine whipworm Trichuris suis.</title>
        <authorList>
            <person name="Jex A.R."/>
            <person name="Nejsum P."/>
            <person name="Schwarz E.M."/>
            <person name="Hu L."/>
            <person name="Young N.D."/>
            <person name="Hall R.S."/>
            <person name="Korhonen P.K."/>
            <person name="Liao S."/>
            <person name="Thamsborg S."/>
            <person name="Xia J."/>
            <person name="Xu P."/>
            <person name="Wang S."/>
            <person name="Scheerlinck J.P."/>
            <person name="Hofmann A."/>
            <person name="Sternberg P.W."/>
            <person name="Wang J."/>
            <person name="Gasser R.B."/>
        </authorList>
    </citation>
    <scope>NUCLEOTIDE SEQUENCE [LARGE SCALE GENOMIC DNA]</scope>
    <source>
        <strain evidence="1">DCEP-RM93F</strain>
    </source>
</reference>
<dbReference type="EMBL" id="KL367478">
    <property type="protein sequence ID" value="KFD72274.1"/>
    <property type="molecule type" value="Genomic_DNA"/>
</dbReference>